<dbReference type="SUPFAM" id="SSF52777">
    <property type="entry name" value="CoA-dependent acyltransferases"/>
    <property type="match status" value="1"/>
</dbReference>
<dbReference type="EMBL" id="FQUC01000005">
    <property type="protein sequence ID" value="SHF32301.1"/>
    <property type="molecule type" value="Genomic_DNA"/>
</dbReference>
<gene>
    <name evidence="2" type="ORF">SAMN05444362_105124</name>
</gene>
<dbReference type="PANTHER" id="PTHR38474:SF2">
    <property type="entry name" value="CHLORAMPHENICOL ACETYLTRANSFERASE"/>
    <property type="match status" value="1"/>
</dbReference>
<keyword evidence="2" id="KW-0808">Transferase</keyword>
<proteinExistence type="predicted"/>
<dbReference type="Pfam" id="PF00302">
    <property type="entry name" value="CAT"/>
    <property type="match status" value="1"/>
</dbReference>
<dbReference type="Gene3D" id="3.30.559.10">
    <property type="entry name" value="Chloramphenicol acetyltransferase-like domain"/>
    <property type="match status" value="1"/>
</dbReference>
<dbReference type="InterPro" id="IPR001707">
    <property type="entry name" value="Cmp_AcTrfase"/>
</dbReference>
<dbReference type="PANTHER" id="PTHR38474">
    <property type="entry name" value="SLR0299 PROTEIN"/>
    <property type="match status" value="1"/>
</dbReference>
<dbReference type="Proteomes" id="UP000184480">
    <property type="component" value="Unassembled WGS sequence"/>
</dbReference>
<evidence type="ECO:0000313" key="3">
    <source>
        <dbReference type="Proteomes" id="UP000184480"/>
    </source>
</evidence>
<evidence type="ECO:0000313" key="2">
    <source>
        <dbReference type="EMBL" id="SHF32301.1"/>
    </source>
</evidence>
<evidence type="ECO:0000256" key="1">
    <source>
        <dbReference type="PIRSR" id="PIRSR000440-1"/>
    </source>
</evidence>
<dbReference type="GO" id="GO:0008811">
    <property type="term" value="F:chloramphenicol O-acetyltransferase activity"/>
    <property type="evidence" value="ECO:0007669"/>
    <property type="project" value="InterPro"/>
</dbReference>
<dbReference type="STRING" id="1346286.SAMN05444362_105124"/>
<sequence>MQTMPYFGLFHPSEQIIPYEYMKPIFEPIDLDKWERRKYFDYFYHKIKTKYNLTKNIDITRLIEVKEEKGIKIYPTLLYLITRAVNRNKEFRISFNSEGVLGIWNYVNPAYTIFHDDDKTFSDVWSEYSENFAVFYANILTDMETYKDVKEIKARPDQPANFCLISSLPWLSFDGFGQDTFTESSLLFPFIRFGKYFEQDGRILLPLAVFINHAVADGYHTCKLINDIQYLSDHAEEWLTI</sequence>
<dbReference type="PIRSF" id="PIRSF000440">
    <property type="entry name" value="CAT"/>
    <property type="match status" value="1"/>
</dbReference>
<protein>
    <submittedName>
        <fullName evidence="2">Chloramphenicol O-acetyltransferase type A</fullName>
    </submittedName>
</protein>
<accession>A0A1M5APW4</accession>
<dbReference type="InterPro" id="IPR023213">
    <property type="entry name" value="CAT-like_dom_sf"/>
</dbReference>
<organism evidence="2 3">
    <name type="scientific">Dysgonomonas macrotermitis</name>
    <dbReference type="NCBI Taxonomy" id="1346286"/>
    <lineage>
        <taxon>Bacteria</taxon>
        <taxon>Pseudomonadati</taxon>
        <taxon>Bacteroidota</taxon>
        <taxon>Bacteroidia</taxon>
        <taxon>Bacteroidales</taxon>
        <taxon>Dysgonomonadaceae</taxon>
        <taxon>Dysgonomonas</taxon>
    </lineage>
</organism>
<name>A0A1M5APW4_9BACT</name>
<keyword evidence="3" id="KW-1185">Reference proteome</keyword>
<reference evidence="3" key="1">
    <citation type="submission" date="2016-11" db="EMBL/GenBank/DDBJ databases">
        <authorList>
            <person name="Varghese N."/>
            <person name="Submissions S."/>
        </authorList>
    </citation>
    <scope>NUCLEOTIDE SEQUENCE [LARGE SCALE GENOMIC DNA]</scope>
    <source>
        <strain evidence="3">DSM 27370</strain>
    </source>
</reference>
<feature type="active site" description="Proton acceptor" evidence="1">
    <location>
        <position position="213"/>
    </location>
</feature>
<dbReference type="SMART" id="SM01059">
    <property type="entry name" value="CAT"/>
    <property type="match status" value="1"/>
</dbReference>
<dbReference type="AlphaFoldDB" id="A0A1M5APW4"/>